<organism evidence="1 2">
    <name type="scientific">Acanthoscelides obtectus</name>
    <name type="common">Bean weevil</name>
    <name type="synonym">Bruchus obtectus</name>
    <dbReference type="NCBI Taxonomy" id="200917"/>
    <lineage>
        <taxon>Eukaryota</taxon>
        <taxon>Metazoa</taxon>
        <taxon>Ecdysozoa</taxon>
        <taxon>Arthropoda</taxon>
        <taxon>Hexapoda</taxon>
        <taxon>Insecta</taxon>
        <taxon>Pterygota</taxon>
        <taxon>Neoptera</taxon>
        <taxon>Endopterygota</taxon>
        <taxon>Coleoptera</taxon>
        <taxon>Polyphaga</taxon>
        <taxon>Cucujiformia</taxon>
        <taxon>Chrysomeloidea</taxon>
        <taxon>Chrysomelidae</taxon>
        <taxon>Bruchinae</taxon>
        <taxon>Bruchini</taxon>
        <taxon>Acanthoscelides</taxon>
    </lineage>
</organism>
<dbReference type="Proteomes" id="UP001152888">
    <property type="component" value="Unassembled WGS sequence"/>
</dbReference>
<proteinExistence type="predicted"/>
<comment type="caution">
    <text evidence="1">The sequence shown here is derived from an EMBL/GenBank/DDBJ whole genome shotgun (WGS) entry which is preliminary data.</text>
</comment>
<accession>A0A9P0LFY3</accession>
<evidence type="ECO:0000313" key="1">
    <source>
        <dbReference type="EMBL" id="CAH1992623.1"/>
    </source>
</evidence>
<protein>
    <submittedName>
        <fullName evidence="1">Uncharacterized protein</fullName>
    </submittedName>
</protein>
<dbReference type="EMBL" id="CAKOFQ010007150">
    <property type="protein sequence ID" value="CAH1992623.1"/>
    <property type="molecule type" value="Genomic_DNA"/>
</dbReference>
<sequence>MIISIPMSRQMLVPLSERKKIFRSNRTNYKEKKLNITAGKGISILDLQNEPVAGPSGVKQNISNRNKKLEQQLLVIQKALLLCHFNRRESLMMALEVRLNSHKKIQAKAPHAKEGMK</sequence>
<name>A0A9P0LFY3_ACAOB</name>
<reference evidence="1" key="1">
    <citation type="submission" date="2022-03" db="EMBL/GenBank/DDBJ databases">
        <authorList>
            <person name="Sayadi A."/>
        </authorList>
    </citation>
    <scope>NUCLEOTIDE SEQUENCE</scope>
</reference>
<evidence type="ECO:0000313" key="2">
    <source>
        <dbReference type="Proteomes" id="UP001152888"/>
    </source>
</evidence>
<gene>
    <name evidence="1" type="ORF">ACAOBT_LOCUS20988</name>
</gene>
<dbReference type="AlphaFoldDB" id="A0A9P0LFY3"/>
<keyword evidence="2" id="KW-1185">Reference proteome</keyword>